<dbReference type="PRINTS" id="PR02045">
    <property type="entry name" value="F138DOMAIN"/>
</dbReference>
<reference evidence="3" key="1">
    <citation type="journal article" date="2007" name="Science">
        <title>Evolutionary and biomedical insights from the rhesus macaque genome.</title>
        <authorList>
            <person name="Gibbs R.A."/>
            <person name="Rogers J."/>
            <person name="Katze M.G."/>
            <person name="Bumgarner R."/>
            <person name="Weinstock G.M."/>
            <person name="Mardis E.R."/>
            <person name="Remington K.A."/>
            <person name="Strausberg R.L."/>
            <person name="Venter J.C."/>
            <person name="Wilson R.K."/>
            <person name="Batzer M.A."/>
            <person name="Bustamante C.D."/>
            <person name="Eichler E.E."/>
            <person name="Hahn M.W."/>
            <person name="Hardison R.C."/>
            <person name="Makova K.D."/>
            <person name="Miller W."/>
            <person name="Milosavljevic A."/>
            <person name="Palermo R.E."/>
            <person name="Siepel A."/>
            <person name="Sikela J.M."/>
            <person name="Attaway T."/>
            <person name="Bell S."/>
            <person name="Bernard K.E."/>
            <person name="Buhay C.J."/>
            <person name="Chandrabose M.N."/>
            <person name="Dao M."/>
            <person name="Davis C."/>
            <person name="Delehaunty K.D."/>
            <person name="Ding Y."/>
            <person name="Dinh H.H."/>
            <person name="Dugan-Rocha S."/>
            <person name="Fulton L.A."/>
            <person name="Gabisi R.A."/>
            <person name="Garner T.T."/>
            <person name="Godfrey J."/>
            <person name="Hawes A.C."/>
            <person name="Hernandez J."/>
            <person name="Hines S."/>
            <person name="Holder M."/>
            <person name="Hume J."/>
            <person name="Jhangiani S.N."/>
            <person name="Joshi V."/>
            <person name="Khan Z.M."/>
            <person name="Kirkness E.F."/>
            <person name="Cree A."/>
            <person name="Fowler R.G."/>
            <person name="Lee S."/>
            <person name="Lewis L.R."/>
            <person name="Li Z."/>
            <person name="Liu Y.-S."/>
            <person name="Moore S.M."/>
            <person name="Muzny D."/>
            <person name="Nazareth L.V."/>
            <person name="Ngo D.N."/>
            <person name="Okwuonu G.O."/>
            <person name="Pai G."/>
            <person name="Parker D."/>
            <person name="Paul H.A."/>
            <person name="Pfannkoch C."/>
            <person name="Pohl C.S."/>
            <person name="Rogers Y.-H.C."/>
            <person name="Ruiz S.J."/>
            <person name="Sabo A."/>
            <person name="Santibanez J."/>
            <person name="Schneider B.W."/>
            <person name="Smith S.M."/>
            <person name="Sodergren E."/>
            <person name="Svatek A.F."/>
            <person name="Utterback T.R."/>
            <person name="Vattathil S."/>
            <person name="Warren W."/>
            <person name="White C.S."/>
            <person name="Chinwalla A.T."/>
            <person name="Feng Y."/>
            <person name="Halpern A.L."/>
            <person name="Hillier L.W."/>
            <person name="Huang X."/>
            <person name="Minx P."/>
            <person name="Nelson J.O."/>
            <person name="Pepin K.H."/>
            <person name="Qin X."/>
            <person name="Sutton G.G."/>
            <person name="Venter E."/>
            <person name="Walenz B.P."/>
            <person name="Wallis J.W."/>
            <person name="Worley K.C."/>
            <person name="Yang S.-P."/>
            <person name="Jones S.M."/>
            <person name="Marra M.A."/>
            <person name="Rocchi M."/>
            <person name="Schein J.E."/>
            <person name="Baertsch R."/>
            <person name="Clarke L."/>
            <person name="Csuros M."/>
            <person name="Glasscock J."/>
            <person name="Harris R.A."/>
            <person name="Havlak P."/>
            <person name="Jackson A.R."/>
            <person name="Jiang H."/>
            <person name="Liu Y."/>
            <person name="Messina D.N."/>
            <person name="Shen Y."/>
            <person name="Song H.X.-Z."/>
            <person name="Wylie T."/>
            <person name="Zhang L."/>
            <person name="Birney E."/>
            <person name="Han K."/>
            <person name="Konkel M.K."/>
            <person name="Lee J."/>
            <person name="Smit A.F.A."/>
            <person name="Ullmer B."/>
            <person name="Wang H."/>
            <person name="Xing J."/>
            <person name="Burhans R."/>
            <person name="Cheng Z."/>
            <person name="Karro J.E."/>
            <person name="Ma J."/>
            <person name="Raney B."/>
            <person name="She X."/>
            <person name="Cox M.J."/>
            <person name="Demuth J.P."/>
            <person name="Dumas L.J."/>
            <person name="Han S.-G."/>
            <person name="Hopkins J."/>
            <person name="Karimpour-Fard A."/>
            <person name="Kim Y.H."/>
            <person name="Pollack J.R."/>
            <person name="Vinar T."/>
            <person name="Addo-Quaye C."/>
            <person name="Degenhardt J."/>
            <person name="Denby A."/>
            <person name="Hubisz M.J."/>
            <person name="Indap A."/>
            <person name="Kosiol C."/>
            <person name="Lahn B.T."/>
            <person name="Lawson H.A."/>
            <person name="Marklein A."/>
            <person name="Nielsen R."/>
            <person name="Vallender E.J."/>
            <person name="Clark A.G."/>
            <person name="Ferguson B."/>
            <person name="Hernandez R.D."/>
            <person name="Hirani K."/>
            <person name="Kehrer-Sawatzki H."/>
            <person name="Kolb J."/>
            <person name="Patil S."/>
            <person name="Pu L.-L."/>
            <person name="Ren Y."/>
            <person name="Smith D.G."/>
            <person name="Wheeler D.A."/>
            <person name="Schenck I."/>
            <person name="Ball E.V."/>
            <person name="Chen R."/>
            <person name="Cooper D.N."/>
            <person name="Giardine B."/>
            <person name="Hsu F."/>
            <person name="Kent W.J."/>
            <person name="Lesk A."/>
            <person name="Nelson D.L."/>
            <person name="O'brien W.E."/>
            <person name="Pruefer K."/>
            <person name="Stenson P.D."/>
            <person name="Wallace J.C."/>
            <person name="Ke H."/>
            <person name="Liu X.-M."/>
            <person name="Wang P."/>
            <person name="Xiang A.P."/>
            <person name="Yang F."/>
            <person name="Barber G.P."/>
            <person name="Haussler D."/>
            <person name="Karolchik D."/>
            <person name="Kern A.D."/>
            <person name="Kuhn R.M."/>
            <person name="Smith K.E."/>
            <person name="Zwieg A.S."/>
        </authorList>
    </citation>
    <scope>NUCLEOTIDE SEQUENCE [LARGE SCALE GENOMIC DNA]</scope>
    <source>
        <strain evidence="3">17573</strain>
    </source>
</reference>
<reference evidence="2" key="3">
    <citation type="submission" date="2025-08" db="UniProtKB">
        <authorList>
            <consortium name="Ensembl"/>
        </authorList>
    </citation>
    <scope>IDENTIFICATION</scope>
    <source>
        <strain evidence="2">17573</strain>
    </source>
</reference>
<evidence type="ECO:0000313" key="2">
    <source>
        <dbReference type="Ensembl" id="ENSMMUP00000071317.1"/>
    </source>
</evidence>
<name>A0A5F8A099_MACMU</name>
<dbReference type="VEuPathDB" id="HostDB:ENSMMUG00000065232"/>
<dbReference type="GeneTree" id="ENSGT01120000271815"/>
<feature type="signal peptide" evidence="1">
    <location>
        <begin position="1"/>
        <end position="23"/>
    </location>
</feature>
<feature type="chain" id="PRO_5023860368" evidence="1">
    <location>
        <begin position="24"/>
        <end position="108"/>
    </location>
</feature>
<dbReference type="Ensembl" id="ENSMMUT00000095905.1">
    <property type="protein sequence ID" value="ENSMMUP00000071317.1"/>
    <property type="gene ID" value="ENSMMUG00000065232.1"/>
</dbReference>
<protein>
    <submittedName>
        <fullName evidence="2">Uncharacterized protein</fullName>
    </submittedName>
</protein>
<reference evidence="2" key="2">
    <citation type="submission" date="2019-01" db="EMBL/GenBank/DDBJ databases">
        <authorList>
            <person name="Graves T."/>
            <person name="Eichler E.E."/>
            <person name="Wilson R.K."/>
        </authorList>
    </citation>
    <scope>NUCLEOTIDE SEQUENCE [LARGE SCALE GENOMIC DNA]</scope>
    <source>
        <strain evidence="2">17573</strain>
    </source>
</reference>
<dbReference type="Proteomes" id="UP000006718">
    <property type="component" value="Chromosome 10"/>
</dbReference>
<accession>A0A5F8A099</accession>
<organism evidence="2 3">
    <name type="scientific">Macaca mulatta</name>
    <name type="common">Rhesus macaque</name>
    <dbReference type="NCBI Taxonomy" id="9544"/>
    <lineage>
        <taxon>Eukaryota</taxon>
        <taxon>Metazoa</taxon>
        <taxon>Chordata</taxon>
        <taxon>Craniata</taxon>
        <taxon>Vertebrata</taxon>
        <taxon>Euteleostomi</taxon>
        <taxon>Mammalia</taxon>
        <taxon>Eutheria</taxon>
        <taxon>Euarchontoglires</taxon>
        <taxon>Primates</taxon>
        <taxon>Haplorrhini</taxon>
        <taxon>Catarrhini</taxon>
        <taxon>Cercopithecidae</taxon>
        <taxon>Cercopithecinae</taxon>
        <taxon>Macaca</taxon>
    </lineage>
</organism>
<reference evidence="2" key="4">
    <citation type="submission" date="2025-09" db="UniProtKB">
        <authorList>
            <consortium name="Ensembl"/>
        </authorList>
    </citation>
    <scope>IDENTIFICATION</scope>
    <source>
        <strain evidence="2">17573</strain>
    </source>
</reference>
<evidence type="ECO:0000256" key="1">
    <source>
        <dbReference type="SAM" id="SignalP"/>
    </source>
</evidence>
<proteinExistence type="predicted"/>
<dbReference type="AlphaFoldDB" id="A0A5F8A099"/>
<keyword evidence="3" id="KW-1185">Reference proteome</keyword>
<dbReference type="InParanoid" id="A0A5F8A099"/>
<dbReference type="PANTHER" id="PTHR12138:SF161">
    <property type="entry name" value="SECRETED PROTEIN"/>
    <property type="match status" value="1"/>
</dbReference>
<dbReference type="PANTHER" id="PTHR12138">
    <property type="entry name" value="PRIMATE-EXPANDED PROTEIN FAMILY"/>
    <property type="match status" value="1"/>
</dbReference>
<evidence type="ECO:0000313" key="3">
    <source>
        <dbReference type="Proteomes" id="UP000006718"/>
    </source>
</evidence>
<sequence length="108" mass="11989">MHHHTWLICVFLVEVGFHHVGQAGLKFLTSTDLPALASQIAGIIGVSHHAQPHALLNSSTNTLFVCFVPGRSLDSCTLEGHGYRNPECPVVEPLREEHIYLINMYFAK</sequence>
<keyword evidence="1" id="KW-0732">Signal</keyword>